<dbReference type="KEGG" id="pfer:IRI77_02085"/>
<keyword evidence="1" id="KW-0732">Signal</keyword>
<reference evidence="2 3" key="1">
    <citation type="submission" date="2020-10" db="EMBL/GenBank/DDBJ databases">
        <title>Complete genome sequence of Paludibaculum fermentans P105T, a facultatively anaerobic acidobacterium capable of dissimilatory Fe(III) reduction.</title>
        <authorList>
            <person name="Dedysh S.N."/>
            <person name="Beletsky A.V."/>
            <person name="Kulichevskaya I.S."/>
            <person name="Mardanov A.V."/>
            <person name="Ravin N.V."/>
        </authorList>
    </citation>
    <scope>NUCLEOTIDE SEQUENCE [LARGE SCALE GENOMIC DNA]</scope>
    <source>
        <strain evidence="2 3">P105</strain>
    </source>
</reference>
<evidence type="ECO:0000256" key="1">
    <source>
        <dbReference type="SAM" id="SignalP"/>
    </source>
</evidence>
<gene>
    <name evidence="2" type="ORF">IRI77_02085</name>
</gene>
<dbReference type="Proteomes" id="UP000593892">
    <property type="component" value="Chromosome"/>
</dbReference>
<protein>
    <submittedName>
        <fullName evidence="2">Uncharacterized protein</fullName>
    </submittedName>
</protein>
<sequence>MQTIRIGTMMCGMAIFAAWLSPPLNAQSAAPSHQSALANEAGTLSDKFSGLARVMAGKYEWKPGESVRSAGDVFNLIVRENGMLSSVLSGAGAPGRGGPRPALITDADKLQEALNSRANSAITCPASVGRRRPSRTRGFSFTPQPSRVITC</sequence>
<feature type="chain" id="PRO_5032367432" evidence="1">
    <location>
        <begin position="27"/>
        <end position="151"/>
    </location>
</feature>
<feature type="signal peptide" evidence="1">
    <location>
        <begin position="1"/>
        <end position="26"/>
    </location>
</feature>
<keyword evidence="3" id="KW-1185">Reference proteome</keyword>
<dbReference type="EMBL" id="CP063849">
    <property type="protein sequence ID" value="QOY88776.1"/>
    <property type="molecule type" value="Genomic_DNA"/>
</dbReference>
<accession>A0A7S7SLS8</accession>
<name>A0A7S7SLS8_PALFE</name>
<dbReference type="RefSeq" id="WP_194450438.1">
    <property type="nucleotide sequence ID" value="NZ_CP063849.1"/>
</dbReference>
<proteinExistence type="predicted"/>
<organism evidence="2 3">
    <name type="scientific">Paludibaculum fermentans</name>
    <dbReference type="NCBI Taxonomy" id="1473598"/>
    <lineage>
        <taxon>Bacteria</taxon>
        <taxon>Pseudomonadati</taxon>
        <taxon>Acidobacteriota</taxon>
        <taxon>Terriglobia</taxon>
        <taxon>Bryobacterales</taxon>
        <taxon>Bryobacteraceae</taxon>
        <taxon>Paludibaculum</taxon>
    </lineage>
</organism>
<evidence type="ECO:0000313" key="2">
    <source>
        <dbReference type="EMBL" id="QOY88776.1"/>
    </source>
</evidence>
<dbReference type="AlphaFoldDB" id="A0A7S7SLS8"/>
<evidence type="ECO:0000313" key="3">
    <source>
        <dbReference type="Proteomes" id="UP000593892"/>
    </source>
</evidence>